<gene>
    <name evidence="1" type="ORF">H8B09_11060</name>
</gene>
<reference evidence="1 2" key="1">
    <citation type="submission" date="2020-09" db="EMBL/GenBank/DDBJ databases">
        <title>Paenibacillus sp. strain PR3 16S rRNA gene Genome sequencing and assembly.</title>
        <authorList>
            <person name="Kim J."/>
        </authorList>
    </citation>
    <scope>NUCLEOTIDE SEQUENCE [LARGE SCALE GENOMIC DNA]</scope>
    <source>
        <strain evidence="1 2">PR3</strain>
    </source>
</reference>
<dbReference type="Proteomes" id="UP000609346">
    <property type="component" value="Unassembled WGS sequence"/>
</dbReference>
<accession>A0ABR8MYN6</accession>
<sequence length="55" mass="6168">MHQYPTASLPVDAVQQIQDLEHALSRSTGDNIILIAYQQDSNEQSDAAQSFYDKD</sequence>
<evidence type="ECO:0000313" key="1">
    <source>
        <dbReference type="EMBL" id="MBD3919294.1"/>
    </source>
</evidence>
<protein>
    <submittedName>
        <fullName evidence="1">Uncharacterized protein</fullName>
    </submittedName>
</protein>
<proteinExistence type="predicted"/>
<keyword evidence="2" id="KW-1185">Reference proteome</keyword>
<name>A0ABR8MYN6_9BACL</name>
<dbReference type="RefSeq" id="WP_191203550.1">
    <property type="nucleotide sequence ID" value="NZ_JACXZA010000002.1"/>
</dbReference>
<evidence type="ECO:0000313" key="2">
    <source>
        <dbReference type="Proteomes" id="UP000609346"/>
    </source>
</evidence>
<organism evidence="1 2">
    <name type="scientific">Paenibacillus terricola</name>
    <dbReference type="NCBI Taxonomy" id="2763503"/>
    <lineage>
        <taxon>Bacteria</taxon>
        <taxon>Bacillati</taxon>
        <taxon>Bacillota</taxon>
        <taxon>Bacilli</taxon>
        <taxon>Bacillales</taxon>
        <taxon>Paenibacillaceae</taxon>
        <taxon>Paenibacillus</taxon>
    </lineage>
</organism>
<comment type="caution">
    <text evidence="1">The sequence shown here is derived from an EMBL/GenBank/DDBJ whole genome shotgun (WGS) entry which is preliminary data.</text>
</comment>
<dbReference type="EMBL" id="JACXZA010000002">
    <property type="protein sequence ID" value="MBD3919294.1"/>
    <property type="molecule type" value="Genomic_DNA"/>
</dbReference>